<feature type="domain" description="PTS EIIA type-2" evidence="7">
    <location>
        <begin position="5"/>
        <end position="149"/>
    </location>
</feature>
<dbReference type="CDD" id="cd00211">
    <property type="entry name" value="PTS_IIA_fru"/>
    <property type="match status" value="1"/>
</dbReference>
<dbReference type="RefSeq" id="WP_156683260.1">
    <property type="nucleotide sequence ID" value="NZ_CABWIB010000001.1"/>
</dbReference>
<keyword evidence="4" id="KW-0762">Sugar transport</keyword>
<dbReference type="FunFam" id="3.40.930.10:FF:000009">
    <property type="entry name" value="PTS system, fructose specific IIABC component"/>
    <property type="match status" value="1"/>
</dbReference>
<keyword evidence="6" id="KW-0598">Phosphotransferase system</keyword>
<evidence type="ECO:0000313" key="9">
    <source>
        <dbReference type="Proteomes" id="UP000419017"/>
    </source>
</evidence>
<dbReference type="InterPro" id="IPR004715">
    <property type="entry name" value="PTS_IIA_fruc"/>
</dbReference>
<dbReference type="PANTHER" id="PTHR47738:SF2">
    <property type="entry name" value="PTS SYSTEM FRUCTOSE-LIKE EIIA COMPONENT"/>
    <property type="match status" value="1"/>
</dbReference>
<dbReference type="NCBIfam" id="TIGR00848">
    <property type="entry name" value="fruA"/>
    <property type="match status" value="1"/>
</dbReference>
<dbReference type="PROSITE" id="PS51094">
    <property type="entry name" value="PTS_EIIA_TYPE_2"/>
    <property type="match status" value="1"/>
</dbReference>
<dbReference type="PROSITE" id="PS00372">
    <property type="entry name" value="PTS_EIIA_TYPE_2_HIS"/>
    <property type="match status" value="1"/>
</dbReference>
<evidence type="ECO:0000256" key="2">
    <source>
        <dbReference type="ARBA" id="ARBA00022448"/>
    </source>
</evidence>
<sequence length="151" mass="17215">MKIMDCLDVNAINLDIKSKEKNKVLKELFSGLSKNEAVLDEKKCFEDILEREKMGSTGIGKGVAIPHAKTEAVNKIIMTIGIAKQEIEYKSADEENVKILFMFLTPVNMSQEYLILLAKISRYVREEKFREALLKCETNEDVLEVINSKEN</sequence>
<dbReference type="Pfam" id="PF00359">
    <property type="entry name" value="PTS_EIIA_2"/>
    <property type="match status" value="1"/>
</dbReference>
<evidence type="ECO:0000259" key="7">
    <source>
        <dbReference type="PROSITE" id="PS51094"/>
    </source>
</evidence>
<reference evidence="8 9" key="1">
    <citation type="submission" date="2019-10" db="EMBL/GenBank/DDBJ databases">
        <authorList>
            <person name="Blom J."/>
        </authorList>
    </citation>
    <scope>NUCLEOTIDE SEQUENCE [LARGE SCALE GENOMIC DNA]</scope>
    <source>
        <strain evidence="8 9">ES3154-GLU</strain>
    </source>
</reference>
<dbReference type="GO" id="GO:0009401">
    <property type="term" value="P:phosphoenolpyruvate-dependent sugar phosphotransferase system"/>
    <property type="evidence" value="ECO:0007669"/>
    <property type="project" value="UniProtKB-KW"/>
</dbReference>
<comment type="subcellular location">
    <subcellularLocation>
        <location evidence="1">Cytoplasm</location>
    </subcellularLocation>
</comment>
<accession>A0A6I8MCP1</accession>
<dbReference type="InterPro" id="IPR002178">
    <property type="entry name" value="PTS_EIIA_type-2_dom"/>
</dbReference>
<proteinExistence type="predicted"/>
<dbReference type="Proteomes" id="UP000419017">
    <property type="component" value="Unassembled WGS sequence"/>
</dbReference>
<dbReference type="SUPFAM" id="SSF55804">
    <property type="entry name" value="Phoshotransferase/anion transport protein"/>
    <property type="match status" value="1"/>
</dbReference>
<evidence type="ECO:0000313" key="8">
    <source>
        <dbReference type="EMBL" id="VWL85252.1"/>
    </source>
</evidence>
<dbReference type="AlphaFoldDB" id="A0A6I8MCP1"/>
<evidence type="ECO:0000256" key="6">
    <source>
        <dbReference type="ARBA" id="ARBA00022683"/>
    </source>
</evidence>
<gene>
    <name evidence="8" type="ORF">OMES3154_00535</name>
</gene>
<name>A0A6I8MCP1_9FUSO</name>
<dbReference type="PANTHER" id="PTHR47738">
    <property type="entry name" value="PTS SYSTEM FRUCTOSE-LIKE EIIA COMPONENT-RELATED"/>
    <property type="match status" value="1"/>
</dbReference>
<protein>
    <submittedName>
        <fullName evidence="8">PTS transporter subunit IIA-like nitrogen-regulatory protein PtsN</fullName>
    </submittedName>
</protein>
<evidence type="ECO:0000256" key="1">
    <source>
        <dbReference type="ARBA" id="ARBA00004496"/>
    </source>
</evidence>
<dbReference type="InterPro" id="IPR016152">
    <property type="entry name" value="PTrfase/Anion_transptr"/>
</dbReference>
<dbReference type="GO" id="GO:0008982">
    <property type="term" value="F:protein-N(PI)-phosphohistidine-sugar phosphotransferase activity"/>
    <property type="evidence" value="ECO:0007669"/>
    <property type="project" value="InterPro"/>
</dbReference>
<keyword evidence="5" id="KW-0808">Transferase</keyword>
<dbReference type="Gene3D" id="3.40.930.10">
    <property type="entry name" value="Mannitol-specific EII, Chain A"/>
    <property type="match status" value="1"/>
</dbReference>
<evidence type="ECO:0000256" key="3">
    <source>
        <dbReference type="ARBA" id="ARBA00022553"/>
    </source>
</evidence>
<evidence type="ECO:0000256" key="4">
    <source>
        <dbReference type="ARBA" id="ARBA00022597"/>
    </source>
</evidence>
<keyword evidence="9" id="KW-1185">Reference proteome</keyword>
<dbReference type="GO" id="GO:0016020">
    <property type="term" value="C:membrane"/>
    <property type="evidence" value="ECO:0007669"/>
    <property type="project" value="InterPro"/>
</dbReference>
<organism evidence="8 9">
    <name type="scientific">Oceanivirga miroungae</name>
    <dbReference type="NCBI Taxonomy" id="1130046"/>
    <lineage>
        <taxon>Bacteria</taxon>
        <taxon>Fusobacteriati</taxon>
        <taxon>Fusobacteriota</taxon>
        <taxon>Fusobacteriia</taxon>
        <taxon>Fusobacteriales</taxon>
        <taxon>Leptotrichiaceae</taxon>
        <taxon>Oceanivirga</taxon>
    </lineage>
</organism>
<keyword evidence="3" id="KW-0597">Phosphoprotein</keyword>
<dbReference type="InterPro" id="IPR051541">
    <property type="entry name" value="PTS_SugarTrans_NitroReg"/>
</dbReference>
<dbReference type="EMBL" id="CABWIB010000001">
    <property type="protein sequence ID" value="VWL85252.1"/>
    <property type="molecule type" value="Genomic_DNA"/>
</dbReference>
<dbReference type="GO" id="GO:0005737">
    <property type="term" value="C:cytoplasm"/>
    <property type="evidence" value="ECO:0007669"/>
    <property type="project" value="UniProtKB-SubCell"/>
</dbReference>
<evidence type="ECO:0000256" key="5">
    <source>
        <dbReference type="ARBA" id="ARBA00022679"/>
    </source>
</evidence>
<keyword evidence="2" id="KW-0813">Transport</keyword>